<evidence type="ECO:0000256" key="2">
    <source>
        <dbReference type="PROSITE-ProRule" id="PRU00104"/>
    </source>
</evidence>
<evidence type="ECO:0000313" key="5">
    <source>
        <dbReference type="Proteomes" id="UP001195483"/>
    </source>
</evidence>
<keyword evidence="1 2" id="KW-0833">Ubl conjugation pathway</keyword>
<feature type="active site" description="Glycyl thioester intermediate" evidence="2">
    <location>
        <position position="406"/>
    </location>
</feature>
<dbReference type="Gene3D" id="3.90.1750.10">
    <property type="entry name" value="Hect, E3 ligase catalytic domains"/>
    <property type="match status" value="1"/>
</dbReference>
<proteinExistence type="predicted"/>
<dbReference type="GO" id="GO:0004842">
    <property type="term" value="F:ubiquitin-protein transferase activity"/>
    <property type="evidence" value="ECO:0007669"/>
    <property type="project" value="InterPro"/>
</dbReference>
<dbReference type="AlphaFoldDB" id="A0AAE0W5R1"/>
<dbReference type="InterPro" id="IPR000569">
    <property type="entry name" value="HECT_dom"/>
</dbReference>
<reference evidence="4" key="2">
    <citation type="journal article" date="2021" name="Genome Biol. Evol.">
        <title>Developing a high-quality reference genome for a parasitic bivalve with doubly uniparental inheritance (Bivalvia: Unionida).</title>
        <authorList>
            <person name="Smith C.H."/>
        </authorList>
    </citation>
    <scope>NUCLEOTIDE SEQUENCE</scope>
    <source>
        <strain evidence="4">CHS0354</strain>
        <tissue evidence="4">Mantle</tissue>
    </source>
</reference>
<accession>A0AAE0W5R1</accession>
<dbReference type="EMBL" id="JAEAOA010002336">
    <property type="protein sequence ID" value="KAK3601245.1"/>
    <property type="molecule type" value="Genomic_DNA"/>
</dbReference>
<evidence type="ECO:0000256" key="1">
    <source>
        <dbReference type="ARBA" id="ARBA00022786"/>
    </source>
</evidence>
<dbReference type="PROSITE" id="PS50237">
    <property type="entry name" value="HECT"/>
    <property type="match status" value="1"/>
</dbReference>
<protein>
    <recommendedName>
        <fullName evidence="3">HECT domain-containing protein</fullName>
    </recommendedName>
</protein>
<name>A0AAE0W5R1_9BIVA</name>
<comment type="caution">
    <text evidence="4">The sequence shown here is derived from an EMBL/GenBank/DDBJ whole genome shotgun (WGS) entry which is preliminary data.</text>
</comment>
<dbReference type="Pfam" id="PF00632">
    <property type="entry name" value="HECT"/>
    <property type="match status" value="1"/>
</dbReference>
<keyword evidence="5" id="KW-1185">Reference proteome</keyword>
<sequence length="441" mass="50918">MSPVDSILIQLVDMSPIDRILINLVDMSPVDSILIQLVDMSPVDSILIQLANMSPVDSILIQLVDMSPVDRILIYLVDMSPVDSILIQLVDMSPVDSILIQLADMSPIDRILIQWTDMPSVHIILIQLAAMPQVDNEEGVDGGGVTRDMLTIFWNEVKERYFHGNEAFVPHLRPERLSEKKDFVTLGRIFSLSTATLRSIPIQICRSTLMVIIYDTCDVNPDTLLEDFLLFLDYEDRELLTSSLNSFDNMGEEDKDKLQEFFMKFGMGIIPRAKTLRQHVNNLAQNELCIKPKFFCENMRKGIPRKHMKHFWRQMTLEHLDHLYRDFFITAENVWPKIRCETWPLRNPNDIRVYGYLRDLIQDLEEETLLSFVQFVTADRKIPSSFITVGFNDTQGIARCPIASTCAYRLDIPVSYSSFEEFKTEFMMVLNSDEAKTFNRQ</sequence>
<dbReference type="SUPFAM" id="SSF56204">
    <property type="entry name" value="Hect, E3 ligase catalytic domain"/>
    <property type="match status" value="1"/>
</dbReference>
<dbReference type="InterPro" id="IPR035983">
    <property type="entry name" value="Hect_E3_ubiquitin_ligase"/>
</dbReference>
<organism evidence="4 5">
    <name type="scientific">Potamilus streckersoni</name>
    <dbReference type="NCBI Taxonomy" id="2493646"/>
    <lineage>
        <taxon>Eukaryota</taxon>
        <taxon>Metazoa</taxon>
        <taxon>Spiralia</taxon>
        <taxon>Lophotrochozoa</taxon>
        <taxon>Mollusca</taxon>
        <taxon>Bivalvia</taxon>
        <taxon>Autobranchia</taxon>
        <taxon>Heteroconchia</taxon>
        <taxon>Palaeoheterodonta</taxon>
        <taxon>Unionida</taxon>
        <taxon>Unionoidea</taxon>
        <taxon>Unionidae</taxon>
        <taxon>Ambleminae</taxon>
        <taxon>Lampsilini</taxon>
        <taxon>Potamilus</taxon>
    </lineage>
</organism>
<dbReference type="Proteomes" id="UP001195483">
    <property type="component" value="Unassembled WGS sequence"/>
</dbReference>
<gene>
    <name evidence="4" type="ORF">CHS0354_040423</name>
</gene>
<dbReference type="Gene3D" id="3.30.2410.10">
    <property type="entry name" value="Hect, E3 ligase catalytic domain"/>
    <property type="match status" value="1"/>
</dbReference>
<reference evidence="4" key="1">
    <citation type="journal article" date="2021" name="Genome Biol. Evol.">
        <title>A High-Quality Reference Genome for a Parasitic Bivalve with Doubly Uniparental Inheritance (Bivalvia: Unionida).</title>
        <authorList>
            <person name="Smith C.H."/>
        </authorList>
    </citation>
    <scope>NUCLEOTIDE SEQUENCE</scope>
    <source>
        <strain evidence="4">CHS0354</strain>
    </source>
</reference>
<evidence type="ECO:0000313" key="4">
    <source>
        <dbReference type="EMBL" id="KAK3601245.1"/>
    </source>
</evidence>
<evidence type="ECO:0000259" key="3">
    <source>
        <dbReference type="PROSITE" id="PS50237"/>
    </source>
</evidence>
<reference evidence="4" key="3">
    <citation type="submission" date="2023-05" db="EMBL/GenBank/DDBJ databases">
        <authorList>
            <person name="Smith C.H."/>
        </authorList>
    </citation>
    <scope>NUCLEOTIDE SEQUENCE</scope>
    <source>
        <strain evidence="4">CHS0354</strain>
        <tissue evidence="4">Mantle</tissue>
    </source>
</reference>
<feature type="domain" description="HECT" evidence="3">
    <location>
        <begin position="350"/>
        <end position="441"/>
    </location>
</feature>